<dbReference type="GO" id="GO:0006364">
    <property type="term" value="P:rRNA processing"/>
    <property type="evidence" value="ECO:0007669"/>
    <property type="project" value="TreeGrafter"/>
</dbReference>
<sequence>MPSTQATIGDFSILPISIPPLPSFPKSNVVHYLYVRRNTPKIPTANDSRSLFLTNCPVDSTELHLRSLFSSLVGAGRFESCTFEDEREKKVHQSGSQSNTVSLALTTTANKKRKRGPHDEDDLISEEEEESARLPQTWSRTLHKSGGTAVVLLADEKSVEQVFKAIAKLSKSKKSSSYPQWPSTLSTPLGSVWLKSHNRSSYPDPAALQASIDAFSLVYARREKAAAKRAKRLRNEPDADGFVTVTRGGRNAPASKLEAEEAKRKMLERAAKKREETSTFYQFQLREKKKEEQDELVKRFEEDRKKLEQMRMKRGKFAPEA</sequence>
<feature type="domain" description="Rrp7 RRM-like N-terminal" evidence="5">
    <location>
        <begin position="10"/>
        <end position="197"/>
    </location>
</feature>
<keyword evidence="7" id="KW-1185">Reference proteome</keyword>
<feature type="domain" description="Ribosomal RNA-processing protein 7 C-terminal" evidence="4">
    <location>
        <begin position="200"/>
        <end position="319"/>
    </location>
</feature>
<dbReference type="Proteomes" id="UP001302126">
    <property type="component" value="Unassembled WGS sequence"/>
</dbReference>
<evidence type="ECO:0000259" key="5">
    <source>
        <dbReference type="Pfam" id="PF17799"/>
    </source>
</evidence>
<feature type="compositionally biased region" description="Acidic residues" evidence="3">
    <location>
        <begin position="119"/>
        <end position="130"/>
    </location>
</feature>
<dbReference type="InterPro" id="IPR040447">
    <property type="entry name" value="RRM_Rrp7"/>
</dbReference>
<evidence type="ECO:0000256" key="1">
    <source>
        <dbReference type="ARBA" id="ARBA00006110"/>
    </source>
</evidence>
<evidence type="ECO:0000313" key="7">
    <source>
        <dbReference type="Proteomes" id="UP001302126"/>
    </source>
</evidence>
<evidence type="ECO:0000256" key="3">
    <source>
        <dbReference type="SAM" id="MobiDB-lite"/>
    </source>
</evidence>
<dbReference type="GO" id="GO:0000028">
    <property type="term" value="P:ribosomal small subunit assembly"/>
    <property type="evidence" value="ECO:0007669"/>
    <property type="project" value="TreeGrafter"/>
</dbReference>
<dbReference type="PANTHER" id="PTHR13191:SF0">
    <property type="entry name" value="RIBOSOMAL RNA-PROCESSING PROTEIN 7 HOMOLOG A-RELATED"/>
    <property type="match status" value="1"/>
</dbReference>
<name>A0AAN6WZC5_9PEZI</name>
<reference evidence="6" key="1">
    <citation type="journal article" date="2023" name="Mol. Phylogenet. Evol.">
        <title>Genome-scale phylogeny and comparative genomics of the fungal order Sordariales.</title>
        <authorList>
            <person name="Hensen N."/>
            <person name="Bonometti L."/>
            <person name="Westerberg I."/>
            <person name="Brannstrom I.O."/>
            <person name="Guillou S."/>
            <person name="Cros-Aarteil S."/>
            <person name="Calhoun S."/>
            <person name="Haridas S."/>
            <person name="Kuo A."/>
            <person name="Mondo S."/>
            <person name="Pangilinan J."/>
            <person name="Riley R."/>
            <person name="LaButti K."/>
            <person name="Andreopoulos B."/>
            <person name="Lipzen A."/>
            <person name="Chen C."/>
            <person name="Yan M."/>
            <person name="Daum C."/>
            <person name="Ng V."/>
            <person name="Clum A."/>
            <person name="Steindorff A."/>
            <person name="Ohm R.A."/>
            <person name="Martin F."/>
            <person name="Silar P."/>
            <person name="Natvig D.O."/>
            <person name="Lalanne C."/>
            <person name="Gautier V."/>
            <person name="Ament-Velasquez S.L."/>
            <person name="Kruys A."/>
            <person name="Hutchinson M.I."/>
            <person name="Powell A.J."/>
            <person name="Barry K."/>
            <person name="Miller A.N."/>
            <person name="Grigoriev I.V."/>
            <person name="Debuchy R."/>
            <person name="Gladieux P."/>
            <person name="Hiltunen Thoren M."/>
            <person name="Johannesson H."/>
        </authorList>
    </citation>
    <scope>NUCLEOTIDE SEQUENCE</scope>
    <source>
        <strain evidence="6">PSN309</strain>
    </source>
</reference>
<comment type="similarity">
    <text evidence="1">Belongs to the RRP7 family.</text>
</comment>
<proteinExistence type="inferred from homology"/>
<dbReference type="CDD" id="cd12293">
    <property type="entry name" value="dRRM_Rrp7p"/>
    <property type="match status" value="1"/>
</dbReference>
<feature type="coiled-coil region" evidence="2">
    <location>
        <begin position="256"/>
        <end position="310"/>
    </location>
</feature>
<dbReference type="Pfam" id="PF17799">
    <property type="entry name" value="RRM_Rrp7"/>
    <property type="match status" value="1"/>
</dbReference>
<dbReference type="CDD" id="cd12950">
    <property type="entry name" value="RRP7_Rrp7p"/>
    <property type="match status" value="1"/>
</dbReference>
<evidence type="ECO:0000313" key="6">
    <source>
        <dbReference type="EMBL" id="KAK4191193.1"/>
    </source>
</evidence>
<dbReference type="Gene3D" id="6.10.250.1770">
    <property type="match status" value="1"/>
</dbReference>
<feature type="compositionally biased region" description="Polar residues" evidence="3">
    <location>
        <begin position="93"/>
        <end position="109"/>
    </location>
</feature>
<dbReference type="InterPro" id="IPR040446">
    <property type="entry name" value="RRP7"/>
</dbReference>
<dbReference type="EMBL" id="MU864360">
    <property type="protein sequence ID" value="KAK4191193.1"/>
    <property type="molecule type" value="Genomic_DNA"/>
</dbReference>
<dbReference type="GO" id="GO:0032545">
    <property type="term" value="C:CURI complex"/>
    <property type="evidence" value="ECO:0007669"/>
    <property type="project" value="TreeGrafter"/>
</dbReference>
<dbReference type="Pfam" id="PF12923">
    <property type="entry name" value="RRP7"/>
    <property type="match status" value="1"/>
</dbReference>
<dbReference type="GO" id="GO:0034456">
    <property type="term" value="C:UTP-C complex"/>
    <property type="evidence" value="ECO:0007669"/>
    <property type="project" value="TreeGrafter"/>
</dbReference>
<keyword evidence="2" id="KW-0175">Coiled coil</keyword>
<dbReference type="PANTHER" id="PTHR13191">
    <property type="entry name" value="RIBOSOMAL RNA PROCESSING PROTEIN 7-RELATED"/>
    <property type="match status" value="1"/>
</dbReference>
<feature type="region of interest" description="Disordered" evidence="3">
    <location>
        <begin position="88"/>
        <end position="137"/>
    </location>
</feature>
<comment type="caution">
    <text evidence="6">The sequence shown here is derived from an EMBL/GenBank/DDBJ whole genome shotgun (WGS) entry which is preliminary data.</text>
</comment>
<gene>
    <name evidence="6" type="ORF">QBC35DRAFT_23896</name>
</gene>
<dbReference type="InterPro" id="IPR024326">
    <property type="entry name" value="RRP7_C"/>
</dbReference>
<evidence type="ECO:0000256" key="2">
    <source>
        <dbReference type="SAM" id="Coils"/>
    </source>
</evidence>
<dbReference type="AlphaFoldDB" id="A0AAN6WZC5"/>
<organism evidence="6 7">
    <name type="scientific">Podospora australis</name>
    <dbReference type="NCBI Taxonomy" id="1536484"/>
    <lineage>
        <taxon>Eukaryota</taxon>
        <taxon>Fungi</taxon>
        <taxon>Dikarya</taxon>
        <taxon>Ascomycota</taxon>
        <taxon>Pezizomycotina</taxon>
        <taxon>Sordariomycetes</taxon>
        <taxon>Sordariomycetidae</taxon>
        <taxon>Sordariales</taxon>
        <taxon>Podosporaceae</taxon>
        <taxon>Podospora</taxon>
    </lineage>
</organism>
<evidence type="ECO:0000259" key="4">
    <source>
        <dbReference type="Pfam" id="PF12923"/>
    </source>
</evidence>
<protein>
    <submittedName>
        <fullName evidence="6">Ribosomal RNA-processing protein 7-domain-containing protein</fullName>
    </submittedName>
</protein>
<accession>A0AAN6WZC5</accession>
<reference evidence="6" key="2">
    <citation type="submission" date="2023-05" db="EMBL/GenBank/DDBJ databases">
        <authorList>
            <consortium name="Lawrence Berkeley National Laboratory"/>
            <person name="Steindorff A."/>
            <person name="Hensen N."/>
            <person name="Bonometti L."/>
            <person name="Westerberg I."/>
            <person name="Brannstrom I.O."/>
            <person name="Guillou S."/>
            <person name="Cros-Aarteil S."/>
            <person name="Calhoun S."/>
            <person name="Haridas S."/>
            <person name="Kuo A."/>
            <person name="Mondo S."/>
            <person name="Pangilinan J."/>
            <person name="Riley R."/>
            <person name="Labutti K."/>
            <person name="Andreopoulos B."/>
            <person name="Lipzen A."/>
            <person name="Chen C."/>
            <person name="Yanf M."/>
            <person name="Daum C."/>
            <person name="Ng V."/>
            <person name="Clum A."/>
            <person name="Ohm R."/>
            <person name="Martin F."/>
            <person name="Silar P."/>
            <person name="Natvig D."/>
            <person name="Lalanne C."/>
            <person name="Gautier V."/>
            <person name="Ament-Velasquez S.L."/>
            <person name="Kruys A."/>
            <person name="Hutchinson M.I."/>
            <person name="Powell A.J."/>
            <person name="Barry K."/>
            <person name="Miller A.N."/>
            <person name="Grigoriev I.V."/>
            <person name="Debuchy R."/>
            <person name="Gladieux P."/>
            <person name="Thoren M.H."/>
            <person name="Johannesson H."/>
        </authorList>
    </citation>
    <scope>NUCLEOTIDE SEQUENCE</scope>
    <source>
        <strain evidence="6">PSN309</strain>
    </source>
</reference>